<sequence>MSIRDKSRFIESCQKLWIPKVMICTRESCIGHIFSRFLLAEYRYAQRFATAATQGRIKRMKTKKTALLTLSVVLASTLAACGTESDSKAPATTGSPSEPITLTFASWSISEAATKPALEEMVKNYETKNPNVKIEFIGIPFGDIKQQTFVMASTDNAPDIMQTFPAWFGSYAASDIVTPLDDLMGKEYVDDLLPSFKEDFSYDGKLMGVPWASTPYVLYWNKELFAKAGLKPEAPKTMDEMLVAAKALSKLKTDSGESIYGFGEPSDKLAINGLVSLRNLYTFGGSIMDKDGKVNANTPEMVATLNYYKGLVKDGISPSGAKLKDLRNLFSIGRLGMYIDGYYGKAVFRNLSGKGEEFDKVWGAGLVPAGPSGESVSIGEAHGLVISETSKNKQAAADFIKYLTDKEAMTIYHNQSDVFSARQSLSGLFADSDYDKVLQEQMKTIKPLPKNHPGMEQGYIDIADALLTVVTETATPEKAAEQLDAKLKTTLK</sequence>
<accession>A0A229NY48</accession>
<evidence type="ECO:0008006" key="3">
    <source>
        <dbReference type="Google" id="ProtNLM"/>
    </source>
</evidence>
<dbReference type="OrthoDB" id="9769685at2"/>
<dbReference type="EMBL" id="NMUQ01000002">
    <property type="protein sequence ID" value="OXM14946.1"/>
    <property type="molecule type" value="Genomic_DNA"/>
</dbReference>
<organism evidence="1 2">
    <name type="scientific">Paenibacillus herberti</name>
    <dbReference type="NCBI Taxonomy" id="1619309"/>
    <lineage>
        <taxon>Bacteria</taxon>
        <taxon>Bacillati</taxon>
        <taxon>Bacillota</taxon>
        <taxon>Bacilli</taxon>
        <taxon>Bacillales</taxon>
        <taxon>Paenibacillaceae</taxon>
        <taxon>Paenibacillus</taxon>
    </lineage>
</organism>
<dbReference type="Proteomes" id="UP000215145">
    <property type="component" value="Unassembled WGS sequence"/>
</dbReference>
<evidence type="ECO:0000313" key="1">
    <source>
        <dbReference type="EMBL" id="OXM14946.1"/>
    </source>
</evidence>
<dbReference type="AlphaFoldDB" id="A0A229NY48"/>
<reference evidence="1 2" key="1">
    <citation type="submission" date="2017-07" db="EMBL/GenBank/DDBJ databases">
        <title>Paenibacillus herberti R33 genome sequencing and assembly.</title>
        <authorList>
            <person name="Su W."/>
        </authorList>
    </citation>
    <scope>NUCLEOTIDE SEQUENCE [LARGE SCALE GENOMIC DNA]</scope>
    <source>
        <strain evidence="1 2">R33</strain>
    </source>
</reference>
<evidence type="ECO:0000313" key="2">
    <source>
        <dbReference type="Proteomes" id="UP000215145"/>
    </source>
</evidence>
<dbReference type="SUPFAM" id="SSF53850">
    <property type="entry name" value="Periplasmic binding protein-like II"/>
    <property type="match status" value="1"/>
</dbReference>
<dbReference type="PANTHER" id="PTHR43649">
    <property type="entry name" value="ARABINOSE-BINDING PROTEIN-RELATED"/>
    <property type="match status" value="1"/>
</dbReference>
<dbReference type="Pfam" id="PF01547">
    <property type="entry name" value="SBP_bac_1"/>
    <property type="match status" value="1"/>
</dbReference>
<name>A0A229NY48_9BACL</name>
<comment type="caution">
    <text evidence="1">The sequence shown here is derived from an EMBL/GenBank/DDBJ whole genome shotgun (WGS) entry which is preliminary data.</text>
</comment>
<protein>
    <recommendedName>
        <fullName evidence="3">ABC transporter substrate-binding protein</fullName>
    </recommendedName>
</protein>
<dbReference type="PANTHER" id="PTHR43649:SF12">
    <property type="entry name" value="DIACETYLCHITOBIOSE BINDING PROTEIN DASA"/>
    <property type="match status" value="1"/>
</dbReference>
<dbReference type="InterPro" id="IPR050490">
    <property type="entry name" value="Bact_solute-bd_prot1"/>
</dbReference>
<dbReference type="InterPro" id="IPR006059">
    <property type="entry name" value="SBP"/>
</dbReference>
<dbReference type="Gene3D" id="3.40.190.10">
    <property type="entry name" value="Periplasmic binding protein-like II"/>
    <property type="match status" value="1"/>
</dbReference>
<keyword evidence="2" id="KW-1185">Reference proteome</keyword>
<dbReference type="CDD" id="cd13585">
    <property type="entry name" value="PBP2_TMBP_like"/>
    <property type="match status" value="1"/>
</dbReference>
<proteinExistence type="predicted"/>
<gene>
    <name evidence="1" type="ORF">CGZ75_18995</name>
</gene>